<organism evidence="4">
    <name type="scientific">Volvox carteri f. nagariensis</name>
    <dbReference type="NCBI Taxonomy" id="3068"/>
    <lineage>
        <taxon>Eukaryota</taxon>
        <taxon>Viridiplantae</taxon>
        <taxon>Chlorophyta</taxon>
        <taxon>core chlorophytes</taxon>
        <taxon>Chlorophyceae</taxon>
        <taxon>CS clade</taxon>
        <taxon>Chlamydomonadales</taxon>
        <taxon>Volvocaceae</taxon>
        <taxon>Volvox</taxon>
    </lineage>
</organism>
<keyword evidence="4" id="KW-1185">Reference proteome</keyword>
<dbReference type="EMBL" id="GL378340">
    <property type="protein sequence ID" value="EFJ48279.1"/>
    <property type="molecule type" value="Genomic_DNA"/>
</dbReference>
<dbReference type="KEGG" id="vcn:VOLCADRAFT_91022"/>
<feature type="region of interest" description="Disordered" evidence="1">
    <location>
        <begin position="43"/>
        <end position="77"/>
    </location>
</feature>
<dbReference type="OrthoDB" id="553359at2759"/>
<evidence type="ECO:0000313" key="3">
    <source>
        <dbReference type="EMBL" id="EFJ48279.1"/>
    </source>
</evidence>
<dbReference type="InterPro" id="IPR010919">
    <property type="entry name" value="SAND-like_dom_sf"/>
</dbReference>
<feature type="signal peptide" evidence="2">
    <location>
        <begin position="1"/>
        <end position="19"/>
    </location>
</feature>
<name>D8TVZ3_VOLCA</name>
<feature type="region of interest" description="Disordered" evidence="1">
    <location>
        <begin position="114"/>
        <end position="191"/>
    </location>
</feature>
<proteinExistence type="predicted"/>
<protein>
    <submittedName>
        <fullName evidence="3">Uncharacterized protein</fullName>
    </submittedName>
</protein>
<reference evidence="3 4" key="1">
    <citation type="journal article" date="2010" name="Science">
        <title>Genomic analysis of organismal complexity in the multicellular green alga Volvox carteri.</title>
        <authorList>
            <person name="Prochnik S.E."/>
            <person name="Umen J."/>
            <person name="Nedelcu A.M."/>
            <person name="Hallmann A."/>
            <person name="Miller S.M."/>
            <person name="Nishii I."/>
            <person name="Ferris P."/>
            <person name="Kuo A."/>
            <person name="Mitros T."/>
            <person name="Fritz-Laylin L.K."/>
            <person name="Hellsten U."/>
            <person name="Chapman J."/>
            <person name="Simakov O."/>
            <person name="Rensing S.A."/>
            <person name="Terry A."/>
            <person name="Pangilinan J."/>
            <person name="Kapitonov V."/>
            <person name="Jurka J."/>
            <person name="Salamov A."/>
            <person name="Shapiro H."/>
            <person name="Schmutz J."/>
            <person name="Grimwood J."/>
            <person name="Lindquist E."/>
            <person name="Lucas S."/>
            <person name="Grigoriev I.V."/>
            <person name="Schmitt R."/>
            <person name="Kirk D."/>
            <person name="Rokhsar D.S."/>
        </authorList>
    </citation>
    <scope>NUCLEOTIDE SEQUENCE [LARGE SCALE GENOMIC DNA]</scope>
    <source>
        <strain evidence="4">f. Nagariensis / Eve</strain>
    </source>
</reference>
<evidence type="ECO:0000313" key="4">
    <source>
        <dbReference type="Proteomes" id="UP000001058"/>
    </source>
</evidence>
<dbReference type="GeneID" id="9617652"/>
<dbReference type="InParanoid" id="D8TVZ3"/>
<feature type="compositionally biased region" description="Acidic residues" evidence="1">
    <location>
        <begin position="162"/>
        <end position="188"/>
    </location>
</feature>
<feature type="chain" id="PRO_5003123937" evidence="2">
    <location>
        <begin position="20"/>
        <end position="475"/>
    </location>
</feature>
<keyword evidence="2" id="KW-0732">Signal</keyword>
<gene>
    <name evidence="3" type="ORF">VOLCADRAFT_91022</name>
</gene>
<evidence type="ECO:0000256" key="1">
    <source>
        <dbReference type="SAM" id="MobiDB-lite"/>
    </source>
</evidence>
<accession>D8TVZ3</accession>
<feature type="compositionally biased region" description="Pro residues" evidence="1">
    <location>
        <begin position="138"/>
        <end position="147"/>
    </location>
</feature>
<evidence type="ECO:0000256" key="2">
    <source>
        <dbReference type="SAM" id="SignalP"/>
    </source>
</evidence>
<dbReference type="RefSeq" id="XP_002950533.1">
    <property type="nucleotide sequence ID" value="XM_002950487.1"/>
</dbReference>
<feature type="compositionally biased region" description="Pro residues" evidence="1">
    <location>
        <begin position="114"/>
        <end position="130"/>
    </location>
</feature>
<dbReference type="AlphaFoldDB" id="D8TVZ3"/>
<dbReference type="Proteomes" id="UP000001058">
    <property type="component" value="Unassembled WGS sequence"/>
</dbReference>
<dbReference type="SUPFAM" id="SSF63763">
    <property type="entry name" value="SAND domain-like"/>
    <property type="match status" value="1"/>
</dbReference>
<sequence>MSFPLVVSILSCHLLCLKCEQLQQQPPHEGLEQPPFAQAVFLDGGERQQQQQLQPPPPPPTPQQSQDNQSKVAEQRAPLQLLMGHYEAQELPDGSPARDYLDWNDELERLPLLPLSPLPELSPPGVPPPLQEHEQPPESFPAAPPPQQTTLMWIPFGGDSDSYSDEDEEGDEDEEEEDEEGTGEGTGDEEAKMMRCHARYTGRKLQVTWQLFPVATTDLQHVFITMAVGGQNTSEAGESFPFGSARQAVDLKIEVGKELSKRSSRCSTNWRPSLEHPRFSQAVHMNTQQHRQQQPAQHAATTATAALAAAPVGGDVRTPTHYHHASLAELPDEAAREVAAVVARELDGALPVVCKDHTGLFMLRYMLVACDCDDCRTQPGSGKRICWTPIGFEEHAGMGSSKKWKKSIRLLRFRCGSAAEALPASGSRGGCQTLGEWLERHGLRVRTSRLRQREMDAAEVELCIRVSGLRWTDDD</sequence>
<dbReference type="Gene3D" id="3.10.390.10">
    <property type="entry name" value="SAND domain-like"/>
    <property type="match status" value="1"/>
</dbReference>